<evidence type="ECO:0000313" key="3">
    <source>
        <dbReference type="Proteomes" id="UP000551878"/>
    </source>
</evidence>
<comment type="caution">
    <text evidence="2">The sequence shown here is derived from an EMBL/GenBank/DDBJ whole genome shotgun (WGS) entry which is preliminary data.</text>
</comment>
<keyword evidence="1" id="KW-0812">Transmembrane</keyword>
<dbReference type="AlphaFoldDB" id="A0A840QNZ4"/>
<keyword evidence="1" id="KW-1133">Transmembrane helix</keyword>
<sequence length="60" mass="6438">MVLAIIFLFVAILSAVGIFSEWKRKNLFGVGFSLLSAGVFGWFSVMTLYSIITTGTGGAM</sequence>
<dbReference type="RefSeq" id="WP_184663554.1">
    <property type="nucleotide sequence ID" value="NZ_JACHHB010000004.1"/>
</dbReference>
<keyword evidence="1" id="KW-0472">Membrane</keyword>
<feature type="transmembrane region" description="Helical" evidence="1">
    <location>
        <begin position="27"/>
        <end position="52"/>
    </location>
</feature>
<protein>
    <recommendedName>
        <fullName evidence="4">DUF2759 domain-containing protein</fullName>
    </recommendedName>
</protein>
<evidence type="ECO:0000313" key="2">
    <source>
        <dbReference type="EMBL" id="MBB5173116.1"/>
    </source>
</evidence>
<dbReference type="Pfam" id="PF10958">
    <property type="entry name" value="DUF2759"/>
    <property type="match status" value="1"/>
</dbReference>
<accession>A0A840QNZ4</accession>
<gene>
    <name evidence="2" type="ORF">HNQ41_001279</name>
</gene>
<proteinExistence type="predicted"/>
<evidence type="ECO:0008006" key="4">
    <source>
        <dbReference type="Google" id="ProtNLM"/>
    </source>
</evidence>
<dbReference type="InterPro" id="IPR024490">
    <property type="entry name" value="DUF2759"/>
</dbReference>
<organism evidence="2 3">
    <name type="scientific">Texcoconibacillus texcoconensis</name>
    <dbReference type="NCBI Taxonomy" id="1095777"/>
    <lineage>
        <taxon>Bacteria</taxon>
        <taxon>Bacillati</taxon>
        <taxon>Bacillota</taxon>
        <taxon>Bacilli</taxon>
        <taxon>Bacillales</taxon>
        <taxon>Bacillaceae</taxon>
        <taxon>Texcoconibacillus</taxon>
    </lineage>
</organism>
<keyword evidence="3" id="KW-1185">Reference proteome</keyword>
<dbReference type="EMBL" id="JACHHB010000004">
    <property type="protein sequence ID" value="MBB5173116.1"/>
    <property type="molecule type" value="Genomic_DNA"/>
</dbReference>
<dbReference type="Proteomes" id="UP000551878">
    <property type="component" value="Unassembled WGS sequence"/>
</dbReference>
<reference evidence="2 3" key="1">
    <citation type="submission" date="2020-08" db="EMBL/GenBank/DDBJ databases">
        <title>Genomic Encyclopedia of Type Strains, Phase IV (KMG-IV): sequencing the most valuable type-strain genomes for metagenomic binning, comparative biology and taxonomic classification.</title>
        <authorList>
            <person name="Goeker M."/>
        </authorList>
    </citation>
    <scope>NUCLEOTIDE SEQUENCE [LARGE SCALE GENOMIC DNA]</scope>
    <source>
        <strain evidence="2 3">DSM 24696</strain>
    </source>
</reference>
<name>A0A840QNZ4_9BACI</name>
<evidence type="ECO:0000256" key="1">
    <source>
        <dbReference type="SAM" id="Phobius"/>
    </source>
</evidence>